<keyword evidence="7 9" id="KW-0811">Translocation</keyword>
<evidence type="ECO:0000313" key="12">
    <source>
        <dbReference type="Proteomes" id="UP001164706"/>
    </source>
</evidence>
<evidence type="ECO:0000256" key="10">
    <source>
        <dbReference type="SAM" id="MobiDB-lite"/>
    </source>
</evidence>
<evidence type="ECO:0000256" key="9">
    <source>
        <dbReference type="HAMAP-Rule" id="MF_00236"/>
    </source>
</evidence>
<dbReference type="AlphaFoldDB" id="A0A9E8S9B6"/>
<dbReference type="EMBL" id="CP113089">
    <property type="protein sequence ID" value="WAB81306.1"/>
    <property type="molecule type" value="Genomic_DNA"/>
</dbReference>
<dbReference type="Proteomes" id="UP001164706">
    <property type="component" value="Chromosome"/>
</dbReference>
<dbReference type="Gene3D" id="1.20.5.3310">
    <property type="match status" value="1"/>
</dbReference>
<evidence type="ECO:0000256" key="8">
    <source>
        <dbReference type="ARBA" id="ARBA00023136"/>
    </source>
</evidence>
<name>A0A9E8S9B6_9MICO</name>
<dbReference type="GO" id="GO:0008320">
    <property type="term" value="F:protein transmembrane transporter activity"/>
    <property type="evidence" value="ECO:0007669"/>
    <property type="project" value="UniProtKB-UniRule"/>
</dbReference>
<dbReference type="InterPro" id="IPR003369">
    <property type="entry name" value="TatA/B/E"/>
</dbReference>
<evidence type="ECO:0000256" key="5">
    <source>
        <dbReference type="ARBA" id="ARBA00022927"/>
    </source>
</evidence>
<comment type="similarity">
    <text evidence="9">Belongs to the TatA/E family.</text>
</comment>
<dbReference type="InterPro" id="IPR006312">
    <property type="entry name" value="TatA/E"/>
</dbReference>
<dbReference type="HAMAP" id="MF_00236">
    <property type="entry name" value="TatA_E"/>
    <property type="match status" value="1"/>
</dbReference>
<keyword evidence="3 9" id="KW-1003">Cell membrane</keyword>
<organism evidence="11 12">
    <name type="scientific">Microcella daejeonensis</name>
    <dbReference type="NCBI Taxonomy" id="2994971"/>
    <lineage>
        <taxon>Bacteria</taxon>
        <taxon>Bacillati</taxon>
        <taxon>Actinomycetota</taxon>
        <taxon>Actinomycetes</taxon>
        <taxon>Micrococcales</taxon>
        <taxon>Microbacteriaceae</taxon>
        <taxon>Microcella</taxon>
    </lineage>
</organism>
<keyword evidence="6 9" id="KW-1133">Transmembrane helix</keyword>
<feature type="compositionally biased region" description="Low complexity" evidence="10">
    <location>
        <begin position="54"/>
        <end position="79"/>
    </location>
</feature>
<keyword evidence="12" id="KW-1185">Reference proteome</keyword>
<gene>
    <name evidence="9" type="primary">tatA</name>
    <name evidence="11" type="ORF">OVN18_12325</name>
</gene>
<comment type="subunit">
    <text evidence="9">The Tat system comprises two distinct complexes: a TatABC complex, containing multiple copies of TatA, TatB and TatC subunits, and a separate TatA complex, containing only TatA subunits. Substrates initially bind to the TatABC complex, which probably triggers association of the separate TatA complex to form the active translocon.</text>
</comment>
<accession>A0A9E8S9B6</accession>
<keyword evidence="8 9" id="KW-0472">Membrane</keyword>
<dbReference type="Pfam" id="PF02416">
    <property type="entry name" value="TatA_B_E"/>
    <property type="match status" value="1"/>
</dbReference>
<evidence type="ECO:0000256" key="6">
    <source>
        <dbReference type="ARBA" id="ARBA00022989"/>
    </source>
</evidence>
<dbReference type="GO" id="GO:0043953">
    <property type="term" value="P:protein transport by the Tat complex"/>
    <property type="evidence" value="ECO:0007669"/>
    <property type="project" value="UniProtKB-UniRule"/>
</dbReference>
<proteinExistence type="inferred from homology"/>
<evidence type="ECO:0000256" key="2">
    <source>
        <dbReference type="ARBA" id="ARBA00022448"/>
    </source>
</evidence>
<keyword evidence="4 9" id="KW-0812">Transmembrane</keyword>
<keyword evidence="2 9" id="KW-0813">Transport</keyword>
<comment type="subcellular location">
    <subcellularLocation>
        <location evidence="1 9">Cell membrane</location>
        <topology evidence="1 9">Single-pass membrane protein</topology>
    </subcellularLocation>
</comment>
<keyword evidence="5 9" id="KW-0653">Protein transport</keyword>
<feature type="region of interest" description="Disordered" evidence="10">
    <location>
        <begin position="45"/>
        <end position="88"/>
    </location>
</feature>
<evidence type="ECO:0000256" key="7">
    <source>
        <dbReference type="ARBA" id="ARBA00023010"/>
    </source>
</evidence>
<reference evidence="11" key="1">
    <citation type="submission" date="2022-11" db="EMBL/GenBank/DDBJ databases">
        <title>Description of Microcella daejonensis nov. sp, isolated from riverside soil.</title>
        <authorList>
            <person name="Molina K.M."/>
            <person name="Kim S.B."/>
        </authorList>
    </citation>
    <scope>NUCLEOTIDE SEQUENCE</scope>
    <source>
        <strain evidence="11">MMS21-STM12</strain>
    </source>
</reference>
<dbReference type="RefSeq" id="WP_267781054.1">
    <property type="nucleotide sequence ID" value="NZ_CP113089.1"/>
</dbReference>
<dbReference type="GO" id="GO:0033281">
    <property type="term" value="C:TAT protein transport complex"/>
    <property type="evidence" value="ECO:0007669"/>
    <property type="project" value="UniProtKB-UniRule"/>
</dbReference>
<sequence length="88" mass="8863">MPQLSGWTGLILLLVILLLFAAPKLPQLAKSLGQSATIFKKEIKAGKEDDDASAEAGTTTAAPSTSAPAPQQSAAPSTGEGPDSTASK</sequence>
<evidence type="ECO:0000256" key="4">
    <source>
        <dbReference type="ARBA" id="ARBA00022692"/>
    </source>
</evidence>
<dbReference type="KEGG" id="mdb:OVN18_12325"/>
<comment type="function">
    <text evidence="9">Part of the twin-arginine translocation (Tat) system that transports large folded proteins containing a characteristic twin-arginine motif in their signal peptide across membranes. TatA could form the protein-conducting channel of the Tat system.</text>
</comment>
<evidence type="ECO:0000313" key="11">
    <source>
        <dbReference type="EMBL" id="WAB81306.1"/>
    </source>
</evidence>
<dbReference type="PANTHER" id="PTHR42982">
    <property type="entry name" value="SEC-INDEPENDENT PROTEIN TRANSLOCASE PROTEIN TATA"/>
    <property type="match status" value="1"/>
</dbReference>
<evidence type="ECO:0000256" key="1">
    <source>
        <dbReference type="ARBA" id="ARBA00004162"/>
    </source>
</evidence>
<dbReference type="PANTHER" id="PTHR42982:SF8">
    <property type="entry name" value="SEC-INDEPENDENT PROTEIN TRANSLOCASE PROTEIN TATA"/>
    <property type="match status" value="1"/>
</dbReference>
<evidence type="ECO:0000256" key="3">
    <source>
        <dbReference type="ARBA" id="ARBA00022475"/>
    </source>
</evidence>
<protein>
    <recommendedName>
        <fullName evidence="9">Sec-independent protein translocase protein TatA</fullName>
    </recommendedName>
</protein>